<feature type="signal peptide" evidence="8">
    <location>
        <begin position="1"/>
        <end position="25"/>
    </location>
</feature>
<evidence type="ECO:0000313" key="10">
    <source>
        <dbReference type="EMBL" id="MDI6101396.1"/>
    </source>
</evidence>
<feature type="domain" description="L,D-TPase catalytic" evidence="9">
    <location>
        <begin position="169"/>
        <end position="280"/>
    </location>
</feature>
<comment type="pathway">
    <text evidence="1 6">Cell wall biogenesis; peptidoglycan biosynthesis.</text>
</comment>
<feature type="active site" description="Proton donor/acceptor" evidence="6">
    <location>
        <position position="240"/>
    </location>
</feature>
<evidence type="ECO:0000256" key="1">
    <source>
        <dbReference type="ARBA" id="ARBA00004752"/>
    </source>
</evidence>
<keyword evidence="3 6" id="KW-0133">Cell shape</keyword>
<feature type="chain" id="PRO_5045526480" evidence="8">
    <location>
        <begin position="26"/>
        <end position="286"/>
    </location>
</feature>
<feature type="active site" description="Nucleophile" evidence="6">
    <location>
        <position position="256"/>
    </location>
</feature>
<evidence type="ECO:0000256" key="3">
    <source>
        <dbReference type="ARBA" id="ARBA00022960"/>
    </source>
</evidence>
<protein>
    <submittedName>
        <fullName evidence="10">L,D-transpeptidase</fullName>
        <ecNumber evidence="10">2.-.-.-</ecNumber>
    </submittedName>
</protein>
<evidence type="ECO:0000256" key="2">
    <source>
        <dbReference type="ARBA" id="ARBA00022679"/>
    </source>
</evidence>
<organism evidence="10 11">
    <name type="scientific">Actinoplanes sandaracinus</name>
    <dbReference type="NCBI Taxonomy" id="3045177"/>
    <lineage>
        <taxon>Bacteria</taxon>
        <taxon>Bacillati</taxon>
        <taxon>Actinomycetota</taxon>
        <taxon>Actinomycetes</taxon>
        <taxon>Micromonosporales</taxon>
        <taxon>Micromonosporaceae</taxon>
        <taxon>Actinoplanes</taxon>
    </lineage>
</organism>
<comment type="caution">
    <text evidence="10">The sequence shown here is derived from an EMBL/GenBank/DDBJ whole genome shotgun (WGS) entry which is preliminary data.</text>
</comment>
<dbReference type="InterPro" id="IPR005490">
    <property type="entry name" value="LD_TPept_cat_dom"/>
</dbReference>
<name>A0ABT6WNP4_9ACTN</name>
<feature type="compositionally biased region" description="Low complexity" evidence="7">
    <location>
        <begin position="71"/>
        <end position="90"/>
    </location>
</feature>
<feature type="region of interest" description="Disordered" evidence="7">
    <location>
        <begin position="60"/>
        <end position="91"/>
    </location>
</feature>
<dbReference type="InterPro" id="IPR050979">
    <property type="entry name" value="LD-transpeptidase"/>
</dbReference>
<gene>
    <name evidence="10" type="ORF">QLQ12_22525</name>
</gene>
<evidence type="ECO:0000256" key="5">
    <source>
        <dbReference type="ARBA" id="ARBA00023316"/>
    </source>
</evidence>
<keyword evidence="8" id="KW-0732">Signal</keyword>
<evidence type="ECO:0000256" key="4">
    <source>
        <dbReference type="ARBA" id="ARBA00022984"/>
    </source>
</evidence>
<evidence type="ECO:0000256" key="8">
    <source>
        <dbReference type="SAM" id="SignalP"/>
    </source>
</evidence>
<evidence type="ECO:0000256" key="6">
    <source>
        <dbReference type="PROSITE-ProRule" id="PRU01373"/>
    </source>
</evidence>
<dbReference type="InterPro" id="IPR038063">
    <property type="entry name" value="Transpep_catalytic_dom"/>
</dbReference>
<dbReference type="Gene3D" id="2.40.440.10">
    <property type="entry name" value="L,D-transpeptidase catalytic domain-like"/>
    <property type="match status" value="1"/>
</dbReference>
<dbReference type="RefSeq" id="WP_282762271.1">
    <property type="nucleotide sequence ID" value="NZ_JASCTH010000014.1"/>
</dbReference>
<accession>A0ABT6WNP4</accession>
<dbReference type="PANTHER" id="PTHR30582">
    <property type="entry name" value="L,D-TRANSPEPTIDASE"/>
    <property type="match status" value="1"/>
</dbReference>
<dbReference type="GO" id="GO:0016740">
    <property type="term" value="F:transferase activity"/>
    <property type="evidence" value="ECO:0007669"/>
    <property type="project" value="UniProtKB-KW"/>
</dbReference>
<keyword evidence="11" id="KW-1185">Reference proteome</keyword>
<dbReference type="EC" id="2.-.-.-" evidence="10"/>
<keyword evidence="5 6" id="KW-0961">Cell wall biogenesis/degradation</keyword>
<dbReference type="SUPFAM" id="SSF141523">
    <property type="entry name" value="L,D-transpeptidase catalytic domain-like"/>
    <property type="match status" value="1"/>
</dbReference>
<keyword evidence="2 10" id="KW-0808">Transferase</keyword>
<dbReference type="Pfam" id="PF03734">
    <property type="entry name" value="YkuD"/>
    <property type="match status" value="1"/>
</dbReference>
<evidence type="ECO:0000259" key="9">
    <source>
        <dbReference type="PROSITE" id="PS52029"/>
    </source>
</evidence>
<dbReference type="EMBL" id="JASCTH010000014">
    <property type="protein sequence ID" value="MDI6101396.1"/>
    <property type="molecule type" value="Genomic_DNA"/>
</dbReference>
<sequence length="286" mass="29744">MAVSGAVALLASVVAVIGLASATGAADALGSEPSAAPAAEVATAPAEAGTPFIKVVTAQPARPETTRHPAARSPGATPAAATSPSTPCATGRWQHDIERDLDSLGGYGAVTVDGRQSPGDCATIRAFQHRFGIRPAGGQADATTADVARRITASSTPERRSACGAAAQVTACVDLTLQTVWVMRGSDVVAGPTVIRSGFRGHATPAGTYRINKRAQREWSDPYAVWLPYWQRFVGGIGFHETTTYLHDARRGSHGCVNLLHDDAVAMFDLLDMGATVRTFGRRPGT</sequence>
<keyword evidence="4 6" id="KW-0573">Peptidoglycan synthesis</keyword>
<dbReference type="Proteomes" id="UP001241758">
    <property type="component" value="Unassembled WGS sequence"/>
</dbReference>
<reference evidence="10 11" key="1">
    <citation type="submission" date="2023-05" db="EMBL/GenBank/DDBJ databases">
        <title>Actinoplanes sp. NEAU-A12 genome sequencing.</title>
        <authorList>
            <person name="Wang Z.-S."/>
        </authorList>
    </citation>
    <scope>NUCLEOTIDE SEQUENCE [LARGE SCALE GENOMIC DNA]</scope>
    <source>
        <strain evidence="10 11">NEAU-A12</strain>
    </source>
</reference>
<evidence type="ECO:0000313" key="11">
    <source>
        <dbReference type="Proteomes" id="UP001241758"/>
    </source>
</evidence>
<dbReference type="PANTHER" id="PTHR30582:SF2">
    <property type="entry name" value="L,D-TRANSPEPTIDASE YCIB-RELATED"/>
    <property type="match status" value="1"/>
</dbReference>
<dbReference type="CDD" id="cd16913">
    <property type="entry name" value="YkuD_like"/>
    <property type="match status" value="1"/>
</dbReference>
<dbReference type="PROSITE" id="PS52029">
    <property type="entry name" value="LD_TPASE"/>
    <property type="match status" value="1"/>
</dbReference>
<proteinExistence type="predicted"/>
<evidence type="ECO:0000256" key="7">
    <source>
        <dbReference type="SAM" id="MobiDB-lite"/>
    </source>
</evidence>